<gene>
    <name evidence="1" type="ORF">A3J48_04455</name>
</gene>
<comment type="caution">
    <text evidence="1">The sequence shown here is derived from an EMBL/GenBank/DDBJ whole genome shotgun (WGS) entry which is preliminary data.</text>
</comment>
<evidence type="ECO:0000313" key="2">
    <source>
        <dbReference type="Proteomes" id="UP000176786"/>
    </source>
</evidence>
<organism evidence="1 2">
    <name type="scientific">Candidatus Doudnabacteria bacterium RIFCSPHIGHO2_02_FULL_46_11</name>
    <dbReference type="NCBI Taxonomy" id="1817832"/>
    <lineage>
        <taxon>Bacteria</taxon>
        <taxon>Candidatus Doudnaibacteriota</taxon>
    </lineage>
</organism>
<dbReference type="Gene3D" id="3.40.50.450">
    <property type="match status" value="1"/>
</dbReference>
<name>A0A1F5P7Q1_9BACT</name>
<reference evidence="1 2" key="1">
    <citation type="journal article" date="2016" name="Nat. Commun.">
        <title>Thousands of microbial genomes shed light on interconnected biogeochemical processes in an aquifer system.</title>
        <authorList>
            <person name="Anantharaman K."/>
            <person name="Brown C.T."/>
            <person name="Hug L.A."/>
            <person name="Sharon I."/>
            <person name="Castelle C.J."/>
            <person name="Probst A.J."/>
            <person name="Thomas B.C."/>
            <person name="Singh A."/>
            <person name="Wilkins M.J."/>
            <person name="Karaoz U."/>
            <person name="Brodie E.L."/>
            <person name="Williams K.H."/>
            <person name="Hubbard S.S."/>
            <person name="Banfield J.F."/>
        </authorList>
    </citation>
    <scope>NUCLEOTIDE SEQUENCE [LARGE SCALE GENOMIC DNA]</scope>
</reference>
<accession>A0A1F5P7Q1</accession>
<dbReference type="AlphaFoldDB" id="A0A1F5P7Q1"/>
<sequence>MATKTRDPRNHKHKRFQPQGLYKLCVSGAAVDISGPQAFIKAYELGQIIAKSGNILINGATSGTPYEAAHGAKDAGGMVIGLSPASTKKEHVNKYKLPLDYLDFIIYTGFSYSGRNLLLTRSSDAVFFVSGRIGTLNEFTIAFEDKKPIGILTGTGGIVEELDEILAIARRGSRNIVFDSDPKRLVAKVLKILKKNDKLVKKIDYRNGLRHRLHPLGAQTIVPE</sequence>
<dbReference type="SUPFAM" id="SSF102405">
    <property type="entry name" value="MCP/YpsA-like"/>
    <property type="match status" value="1"/>
</dbReference>
<dbReference type="STRING" id="1817832.A3J48_04455"/>
<protein>
    <recommendedName>
        <fullName evidence="3">Protein containing YHS domain protein</fullName>
    </recommendedName>
</protein>
<dbReference type="InterPro" id="IPR041164">
    <property type="entry name" value="LDcluster4"/>
</dbReference>
<dbReference type="EMBL" id="MFES01000019">
    <property type="protein sequence ID" value="OGE85969.1"/>
    <property type="molecule type" value="Genomic_DNA"/>
</dbReference>
<dbReference type="Pfam" id="PF18306">
    <property type="entry name" value="LDcluster4"/>
    <property type="match status" value="1"/>
</dbReference>
<evidence type="ECO:0000313" key="1">
    <source>
        <dbReference type="EMBL" id="OGE85969.1"/>
    </source>
</evidence>
<dbReference type="Proteomes" id="UP000176786">
    <property type="component" value="Unassembled WGS sequence"/>
</dbReference>
<evidence type="ECO:0008006" key="3">
    <source>
        <dbReference type="Google" id="ProtNLM"/>
    </source>
</evidence>
<proteinExistence type="predicted"/>